<dbReference type="GO" id="GO:0006355">
    <property type="term" value="P:regulation of DNA-templated transcription"/>
    <property type="evidence" value="ECO:0007669"/>
    <property type="project" value="InterPro"/>
</dbReference>
<feature type="domain" description="KRAB" evidence="2">
    <location>
        <begin position="86"/>
        <end position="157"/>
    </location>
</feature>
<evidence type="ECO:0000259" key="2">
    <source>
        <dbReference type="PROSITE" id="PS50805"/>
    </source>
</evidence>
<evidence type="ECO:0000256" key="1">
    <source>
        <dbReference type="SAM" id="MobiDB-lite"/>
    </source>
</evidence>
<evidence type="ECO:0000313" key="4">
    <source>
        <dbReference type="Proteomes" id="UP000551758"/>
    </source>
</evidence>
<dbReference type="PROSITE" id="PS50805">
    <property type="entry name" value="KRAB"/>
    <property type="match status" value="1"/>
</dbReference>
<keyword evidence="4" id="KW-1185">Reference proteome</keyword>
<gene>
    <name evidence="3" type="ORF">HPG69_012620</name>
</gene>
<dbReference type="SUPFAM" id="SSF109640">
    <property type="entry name" value="KRAB domain (Kruppel-associated box)"/>
    <property type="match status" value="1"/>
</dbReference>
<comment type="caution">
    <text evidence="3">The sequence shown here is derived from an EMBL/GenBank/DDBJ whole genome shotgun (WGS) entry which is preliminary data.</text>
</comment>
<dbReference type="Pfam" id="PF01352">
    <property type="entry name" value="KRAB"/>
    <property type="match status" value="1"/>
</dbReference>
<proteinExistence type="predicted"/>
<dbReference type="InterPro" id="IPR050169">
    <property type="entry name" value="Krueppel_C2H2_ZnF"/>
</dbReference>
<accession>A0A7J7F9J8</accession>
<dbReference type="InterPro" id="IPR001909">
    <property type="entry name" value="KRAB"/>
</dbReference>
<dbReference type="Proteomes" id="UP000551758">
    <property type="component" value="Unassembled WGS sequence"/>
</dbReference>
<dbReference type="EMBL" id="JACDTQ010001023">
    <property type="protein sequence ID" value="KAF5924366.1"/>
    <property type="molecule type" value="Genomic_DNA"/>
</dbReference>
<dbReference type="Gene3D" id="6.10.140.140">
    <property type="match status" value="1"/>
</dbReference>
<dbReference type="PANTHER" id="PTHR23232">
    <property type="entry name" value="KRAB DOMAIN C2H2 ZINC FINGER"/>
    <property type="match status" value="1"/>
</dbReference>
<protein>
    <recommendedName>
        <fullName evidence="2">KRAB domain-containing protein</fullName>
    </recommendedName>
</protein>
<dbReference type="CDD" id="cd07765">
    <property type="entry name" value="KRAB_A-box"/>
    <property type="match status" value="1"/>
</dbReference>
<reference evidence="3 4" key="1">
    <citation type="journal article" date="2020" name="Mol. Biol. Evol.">
        <title>Interspecific Gene Flow and the Evolution of Specialization in Black and White Rhinoceros.</title>
        <authorList>
            <person name="Moodley Y."/>
            <person name="Westbury M.V."/>
            <person name="Russo I.M."/>
            <person name="Gopalakrishnan S."/>
            <person name="Rakotoarivelo A."/>
            <person name="Olsen R.A."/>
            <person name="Prost S."/>
            <person name="Tunstall T."/>
            <person name="Ryder O.A."/>
            <person name="Dalen L."/>
            <person name="Bruford M.W."/>
        </authorList>
    </citation>
    <scope>NUCLEOTIDE SEQUENCE [LARGE SCALE GENOMIC DNA]</scope>
    <source>
        <strain evidence="3">SBR-YM</strain>
        <tissue evidence="3">Skin</tissue>
    </source>
</reference>
<dbReference type="PANTHER" id="PTHR23232:SF163">
    <property type="entry name" value="ZINC FINGER PROTEIN 589"/>
    <property type="match status" value="1"/>
</dbReference>
<feature type="region of interest" description="Disordered" evidence="1">
    <location>
        <begin position="1"/>
        <end position="25"/>
    </location>
</feature>
<dbReference type="SMART" id="SM00349">
    <property type="entry name" value="KRAB"/>
    <property type="match status" value="1"/>
</dbReference>
<name>A0A7J7F9J8_DICBM</name>
<evidence type="ECO:0000313" key="3">
    <source>
        <dbReference type="EMBL" id="KAF5924366.1"/>
    </source>
</evidence>
<sequence length="242" mass="27946">MWDSPAGAGGELERGGDRPAGASDRQRWFQSQSQSNCFFLCHSQTYYVIYLIPLRISYLFSPATGFSPVVVAAHEQHCFMRGEETVTFKDVTIDFTQEEWQQLKPAQRNLYRDVMLENYNNLLIVGYQLNKPDIIFKLEQEEEPWVVEEGMFRRRSEDWELGEQMETEQQRFVKGVTTIFKKSLTEEKGSEVKKIQQLPPTLQIQTLPHMDSVTRSVVLPKGNREAPVLHGCPPFQSPILKT</sequence>
<dbReference type="InterPro" id="IPR036051">
    <property type="entry name" value="KRAB_dom_sf"/>
</dbReference>
<organism evidence="3 4">
    <name type="scientific">Diceros bicornis minor</name>
    <name type="common">South-central black rhinoceros</name>
    <dbReference type="NCBI Taxonomy" id="77932"/>
    <lineage>
        <taxon>Eukaryota</taxon>
        <taxon>Metazoa</taxon>
        <taxon>Chordata</taxon>
        <taxon>Craniata</taxon>
        <taxon>Vertebrata</taxon>
        <taxon>Euteleostomi</taxon>
        <taxon>Mammalia</taxon>
        <taxon>Eutheria</taxon>
        <taxon>Laurasiatheria</taxon>
        <taxon>Perissodactyla</taxon>
        <taxon>Rhinocerotidae</taxon>
        <taxon>Diceros</taxon>
    </lineage>
</organism>
<dbReference type="AlphaFoldDB" id="A0A7J7F9J8"/>